<dbReference type="AlphaFoldDB" id="A0A0E0HSU0"/>
<keyword evidence="2" id="KW-1185">Reference proteome</keyword>
<proteinExistence type="predicted"/>
<organism evidence="1">
    <name type="scientific">Oryza nivara</name>
    <name type="common">Indian wild rice</name>
    <name type="synonym">Oryza sativa f. spontanea</name>
    <dbReference type="NCBI Taxonomy" id="4536"/>
    <lineage>
        <taxon>Eukaryota</taxon>
        <taxon>Viridiplantae</taxon>
        <taxon>Streptophyta</taxon>
        <taxon>Embryophyta</taxon>
        <taxon>Tracheophyta</taxon>
        <taxon>Spermatophyta</taxon>
        <taxon>Magnoliopsida</taxon>
        <taxon>Liliopsida</taxon>
        <taxon>Poales</taxon>
        <taxon>Poaceae</taxon>
        <taxon>BOP clade</taxon>
        <taxon>Oryzoideae</taxon>
        <taxon>Oryzeae</taxon>
        <taxon>Oryzinae</taxon>
        <taxon>Oryza</taxon>
    </lineage>
</organism>
<evidence type="ECO:0000313" key="1">
    <source>
        <dbReference type="EnsemblPlants" id="ONIVA06G22910.3"/>
    </source>
</evidence>
<reference evidence="1" key="1">
    <citation type="submission" date="2015-04" db="UniProtKB">
        <authorList>
            <consortium name="EnsemblPlants"/>
        </authorList>
    </citation>
    <scope>IDENTIFICATION</scope>
    <source>
        <strain evidence="1">SL10</strain>
    </source>
</reference>
<sequence length="205" mass="22855">MGPCKPMLAQGPTSPADGVLLLALPAFHTVRRRSWPPPALPPRAGDAHRWAAGDPRRPRRSCCSKLHLRFSTATGYGVVSGYGDGDDQLTTCTKLALDHIDIDLENVQGFDSNAFTMKLFDDNDDLIYFHVVFTGETPGRRGGGGKRYSFAEIVGKDKPEEVRMWKEMDEESENCTVENCIFCTGMWHPLSGGFCGYKRKKKNRR</sequence>
<accession>A0A0E0HSU0</accession>
<dbReference type="Proteomes" id="UP000006591">
    <property type="component" value="Chromosome 6"/>
</dbReference>
<evidence type="ECO:0000313" key="2">
    <source>
        <dbReference type="Proteomes" id="UP000006591"/>
    </source>
</evidence>
<dbReference type="EnsemblPlants" id="ONIVA06G22910.3">
    <property type="protein sequence ID" value="ONIVA06G22910.3"/>
    <property type="gene ID" value="ONIVA06G22910"/>
</dbReference>
<dbReference type="Gramene" id="ONIVA06G22910.3">
    <property type="protein sequence ID" value="ONIVA06G22910.3"/>
    <property type="gene ID" value="ONIVA06G22910"/>
</dbReference>
<name>A0A0E0HSU0_ORYNI</name>
<protein>
    <submittedName>
        <fullName evidence="1">Uncharacterized protein</fullName>
    </submittedName>
</protein>
<dbReference type="STRING" id="4536.A0A0E0HSU0"/>
<reference evidence="1" key="2">
    <citation type="submission" date="2018-04" db="EMBL/GenBank/DDBJ databases">
        <title>OnivRS2 (Oryza nivara Reference Sequence Version 2).</title>
        <authorList>
            <person name="Zhang J."/>
            <person name="Kudrna D."/>
            <person name="Lee S."/>
            <person name="Talag J."/>
            <person name="Rajasekar S."/>
            <person name="Welchert J."/>
            <person name="Hsing Y.-I."/>
            <person name="Wing R.A."/>
        </authorList>
    </citation>
    <scope>NUCLEOTIDE SEQUENCE [LARGE SCALE GENOMIC DNA]</scope>
    <source>
        <strain evidence="1">SL10</strain>
    </source>
</reference>